<evidence type="ECO:0000259" key="3">
    <source>
        <dbReference type="Pfam" id="PF02121"/>
    </source>
</evidence>
<reference evidence="4" key="1">
    <citation type="submission" date="2018-01" db="EMBL/GenBank/DDBJ databases">
        <authorList>
            <person name="Mao J.F."/>
        </authorList>
    </citation>
    <scope>NUCLEOTIDE SEQUENCE</scope>
    <source>
        <strain evidence="4">Huo1</strain>
        <tissue evidence="4">Leaf</tissue>
    </source>
</reference>
<dbReference type="PANTHER" id="PTHR10658:SF11">
    <property type="entry name" value="VIBRATOR, ISOFORM B"/>
    <property type="match status" value="1"/>
</dbReference>
<organism evidence="4">
    <name type="scientific">Salvia splendens</name>
    <name type="common">Scarlet sage</name>
    <dbReference type="NCBI Taxonomy" id="180675"/>
    <lineage>
        <taxon>Eukaryota</taxon>
        <taxon>Viridiplantae</taxon>
        <taxon>Streptophyta</taxon>
        <taxon>Embryophyta</taxon>
        <taxon>Tracheophyta</taxon>
        <taxon>Spermatophyta</taxon>
        <taxon>Magnoliopsida</taxon>
        <taxon>eudicotyledons</taxon>
        <taxon>Gunneridae</taxon>
        <taxon>Pentapetalae</taxon>
        <taxon>asterids</taxon>
        <taxon>lamiids</taxon>
        <taxon>Lamiales</taxon>
        <taxon>Lamiaceae</taxon>
        <taxon>Nepetoideae</taxon>
        <taxon>Mentheae</taxon>
        <taxon>Salviinae</taxon>
        <taxon>Salvia</taxon>
        <taxon>Salvia subgen. Calosphace</taxon>
        <taxon>core Calosphace</taxon>
    </lineage>
</organism>
<dbReference type="Gene3D" id="3.30.530.20">
    <property type="match status" value="1"/>
</dbReference>
<dbReference type="EMBL" id="PNBA02000001">
    <property type="protein sequence ID" value="KAG6436174.1"/>
    <property type="molecule type" value="Genomic_DNA"/>
</dbReference>
<evidence type="ECO:0000313" key="4">
    <source>
        <dbReference type="EMBL" id="KAG6436174.1"/>
    </source>
</evidence>
<dbReference type="Pfam" id="PF02121">
    <property type="entry name" value="IP_trans"/>
    <property type="match status" value="1"/>
</dbReference>
<dbReference type="PRINTS" id="PR00391">
    <property type="entry name" value="PITRANSFER"/>
</dbReference>
<dbReference type="InterPro" id="IPR055261">
    <property type="entry name" value="PI_transfer_N"/>
</dbReference>
<gene>
    <name evidence="4" type="ORF">SASPL_101059</name>
</gene>
<dbReference type="GO" id="GO:0005737">
    <property type="term" value="C:cytoplasm"/>
    <property type="evidence" value="ECO:0007669"/>
    <property type="project" value="UniProtKB-ARBA"/>
</dbReference>
<keyword evidence="2" id="KW-0732">Signal</keyword>
<keyword evidence="5" id="KW-1185">Reference proteome</keyword>
<dbReference type="InterPro" id="IPR023393">
    <property type="entry name" value="START-like_dom_sf"/>
</dbReference>
<dbReference type="GO" id="GO:0071944">
    <property type="term" value="C:cell periphery"/>
    <property type="evidence" value="ECO:0007669"/>
    <property type="project" value="UniProtKB-ARBA"/>
</dbReference>
<feature type="signal peptide" evidence="2">
    <location>
        <begin position="1"/>
        <end position="15"/>
    </location>
</feature>
<feature type="region of interest" description="Disordered" evidence="1">
    <location>
        <begin position="279"/>
        <end position="316"/>
    </location>
</feature>
<proteinExistence type="predicted"/>
<dbReference type="Proteomes" id="UP000298416">
    <property type="component" value="Unassembled WGS sequence"/>
</dbReference>
<dbReference type="InterPro" id="IPR001666">
    <property type="entry name" value="PI_transfer"/>
</dbReference>
<dbReference type="FunFam" id="3.30.530.20:FF:000028">
    <property type="entry name" value="Phosphatidylinositol transfer protein 5"/>
    <property type="match status" value="1"/>
</dbReference>
<name>A0A8X8YQ85_SALSN</name>
<feature type="chain" id="PRO_5036470545" description="Phosphatidylinositol transfer protein N-terminal domain-containing protein" evidence="2">
    <location>
        <begin position="16"/>
        <end position="316"/>
    </location>
</feature>
<dbReference type="AlphaFoldDB" id="A0A8X8YQ85"/>
<reference evidence="4" key="2">
    <citation type="submission" date="2020-08" db="EMBL/GenBank/DDBJ databases">
        <title>Plant Genome Project.</title>
        <authorList>
            <person name="Zhang R.-G."/>
        </authorList>
    </citation>
    <scope>NUCLEOTIDE SEQUENCE</scope>
    <source>
        <strain evidence="4">Huo1</strain>
        <tissue evidence="4">Leaf</tissue>
    </source>
</reference>
<dbReference type="PANTHER" id="PTHR10658">
    <property type="entry name" value="PHOSPHATIDYLINOSITOL TRANSFER PROTEIN"/>
    <property type="match status" value="1"/>
</dbReference>
<comment type="caution">
    <text evidence="4">The sequence shown here is derived from an EMBL/GenBank/DDBJ whole genome shotgun (WGS) entry which is preliminary data.</text>
</comment>
<sequence>MHIVLCFFLDQPAFSLLGLCCSRIVMPLSLEEFQVAQMYMVMKMQQQNTNSTEGVEVLENKPFEDDEIGKGQYTLKIYRLQSKAPTWLSKFAPADALVMQEEAWNAYPRCKSGLRSSWIVIIVFWVFDVFQCLYFTRFILTIETIHAADCGLSENVHGLTKEQLAIRQVETLDIASDSRDYWSYIIGPSNFDFSQFQSARTGRGPLLDGWQEQCDPVMTAYKLVTIDVPYWGFGSKLEQALLAGEKALFLESHRNCFGWIDEWFGLNVDMMRELEKQSDSSLNEKLGRPGLVENGVESDGRLEGAGAKDLVRVPES</sequence>
<evidence type="ECO:0000256" key="1">
    <source>
        <dbReference type="SAM" id="MobiDB-lite"/>
    </source>
</evidence>
<protein>
    <recommendedName>
        <fullName evidence="3">Phosphatidylinositol transfer protein N-terminal domain-containing protein</fullName>
    </recommendedName>
</protein>
<feature type="domain" description="Phosphatidylinositol transfer protein N-terminal" evidence="3">
    <location>
        <begin position="23"/>
        <end position="278"/>
    </location>
</feature>
<evidence type="ECO:0000313" key="5">
    <source>
        <dbReference type="Proteomes" id="UP000298416"/>
    </source>
</evidence>
<evidence type="ECO:0000256" key="2">
    <source>
        <dbReference type="SAM" id="SignalP"/>
    </source>
</evidence>
<dbReference type="SUPFAM" id="SSF55961">
    <property type="entry name" value="Bet v1-like"/>
    <property type="match status" value="1"/>
</dbReference>
<accession>A0A8X8YQ85</accession>
<dbReference type="GO" id="GO:0008526">
    <property type="term" value="F:phosphatidylinositol transfer activity"/>
    <property type="evidence" value="ECO:0007669"/>
    <property type="project" value="UniProtKB-ARBA"/>
</dbReference>